<dbReference type="RefSeq" id="WP_061332250.1">
    <property type="nucleotide sequence ID" value="NZ_LOCO01000010.1"/>
</dbReference>
<dbReference type="InterPro" id="IPR001091">
    <property type="entry name" value="RM_Methyltransferase"/>
</dbReference>
<dbReference type="EC" id="2.1.1.72" evidence="2"/>
<keyword evidence="4 8" id="KW-0808">Transferase</keyword>
<comment type="catalytic activity">
    <reaction evidence="6">
        <text>a 2'-deoxyadenosine in DNA + S-adenosyl-L-methionine = an N(6)-methyl-2'-deoxyadenosine in DNA + S-adenosyl-L-homocysteine + H(+)</text>
        <dbReference type="Rhea" id="RHEA:15197"/>
        <dbReference type="Rhea" id="RHEA-COMP:12418"/>
        <dbReference type="Rhea" id="RHEA-COMP:12419"/>
        <dbReference type="ChEBI" id="CHEBI:15378"/>
        <dbReference type="ChEBI" id="CHEBI:57856"/>
        <dbReference type="ChEBI" id="CHEBI:59789"/>
        <dbReference type="ChEBI" id="CHEBI:90615"/>
        <dbReference type="ChEBI" id="CHEBI:90616"/>
        <dbReference type="EC" id="2.1.1.72"/>
    </reaction>
</comment>
<sequence length="700" mass="80426">MTNPDTSMNGQSLDIAEQRRKELEQLFPAIFTETRNDQGELKVTIDLERLKAELGEFTDIYDSRRERYGMDWPGKRDCLRLIQQPSTATLKPCREESVDFDTTENLFIEGDNLEVLKLLQKSYYGKVKMIYIDPPYNTGKEFIYPDNFSESLDTYLQYAGLKDSEGRTFSTNTANEGRFHTKWLNMMYPRLYLARNLLREDGVIFISIDDNEVENLRRMCDEIFGEENFIASLIWEKGRKNDAKLFSVGHEYVLVFARSLSFLREKEVIWREEKPGAKEIWDEYIAIKGQVSEIPEIEERLKDWFNGLPQSHPSKKLQRYRRVDQNGPWRDDNISWPGGDGPDYDVVHPRTGKPCKVPERGWVYSTPEKMQEMIRLGVVEFRDDHTQPPIRKSHLRPIKGVDENSDELAENTDDDGLAVKVRGSYFYKQSQVSVKYLRSLMGAKVFDNPKDHVELKKLIKYCCGNEGIVLDFFSGSGSTGEAVFDICCEDGAGLRFILVQLPEPNRENDKTGSIALKHGYKTIADISKERLRRAGDKIRKERGSELNFEGRLLCDLGFKVLKLNQSNFKLWQAPAKDVSDEELLEQMELNVDHIDPNASQEDLLYELLIKAGVMPTEKVEQVELADHILFSVAEGSLLVHLEDDIDQALIDAVLAKAPGQFICLDKAFHGNDQLKTNAVKTFEAFNQGKEKIDQIDFKTV</sequence>
<keyword evidence="3 8" id="KW-0489">Methyltransferase</keyword>
<dbReference type="PATRIC" id="fig|1306954.6.peg.461"/>
<dbReference type="Pfam" id="PF01555">
    <property type="entry name" value="N6_N4_Mtase"/>
    <property type="match status" value="1"/>
</dbReference>
<name>A0A137SAZ1_9GAMM</name>
<evidence type="ECO:0000259" key="7">
    <source>
        <dbReference type="Pfam" id="PF01555"/>
    </source>
</evidence>
<dbReference type="SUPFAM" id="SSF53335">
    <property type="entry name" value="S-adenosyl-L-methionine-dependent methyltransferases"/>
    <property type="match status" value="1"/>
</dbReference>
<protein>
    <recommendedName>
        <fullName evidence="2">site-specific DNA-methyltransferase (adenine-specific)</fullName>
        <ecNumber evidence="2">2.1.1.72</ecNumber>
    </recommendedName>
</protein>
<dbReference type="PRINTS" id="PR00508">
    <property type="entry name" value="S21N4MTFRASE"/>
</dbReference>
<evidence type="ECO:0000313" key="8">
    <source>
        <dbReference type="EMBL" id="KXO09610.1"/>
    </source>
</evidence>
<dbReference type="InterPro" id="IPR002295">
    <property type="entry name" value="N4/N6-MTase_EcoPI_Mod-like"/>
</dbReference>
<dbReference type="GO" id="GO:0008170">
    <property type="term" value="F:N-methyltransferase activity"/>
    <property type="evidence" value="ECO:0007669"/>
    <property type="project" value="InterPro"/>
</dbReference>
<dbReference type="AlphaFoldDB" id="A0A137SAZ1"/>
<evidence type="ECO:0000256" key="1">
    <source>
        <dbReference type="ARBA" id="ARBA00006594"/>
    </source>
</evidence>
<dbReference type="GO" id="GO:0003677">
    <property type="term" value="F:DNA binding"/>
    <property type="evidence" value="ECO:0007669"/>
    <property type="project" value="InterPro"/>
</dbReference>
<dbReference type="PROSITE" id="PS00092">
    <property type="entry name" value="N6_MTASE"/>
    <property type="match status" value="1"/>
</dbReference>
<dbReference type="EMBL" id="LOCO01000010">
    <property type="protein sequence ID" value="KXO09610.1"/>
    <property type="molecule type" value="Genomic_DNA"/>
</dbReference>
<comment type="caution">
    <text evidence="8">The sequence shown here is derived from an EMBL/GenBank/DDBJ whole genome shotgun (WGS) entry which is preliminary data.</text>
</comment>
<gene>
    <name evidence="8" type="ORF">J122_2181</name>
</gene>
<dbReference type="GO" id="GO:0032259">
    <property type="term" value="P:methylation"/>
    <property type="evidence" value="ECO:0007669"/>
    <property type="project" value="UniProtKB-KW"/>
</dbReference>
<proteinExistence type="inferred from homology"/>
<dbReference type="InterPro" id="IPR002052">
    <property type="entry name" value="DNA_methylase_N6_adenine_CS"/>
</dbReference>
<comment type="similarity">
    <text evidence="1">Belongs to the N(4)/N(6)-methyltransferase family.</text>
</comment>
<evidence type="ECO:0000256" key="4">
    <source>
        <dbReference type="ARBA" id="ARBA00022679"/>
    </source>
</evidence>
<dbReference type="PIRSF" id="PIRSF015855">
    <property type="entry name" value="TypeIII_Mtase_mKpnI"/>
    <property type="match status" value="1"/>
</dbReference>
<evidence type="ECO:0000256" key="5">
    <source>
        <dbReference type="ARBA" id="ARBA00022691"/>
    </source>
</evidence>
<evidence type="ECO:0000256" key="2">
    <source>
        <dbReference type="ARBA" id="ARBA00011900"/>
    </source>
</evidence>
<feature type="domain" description="DNA methylase N-4/N-6" evidence="7">
    <location>
        <begin position="127"/>
        <end position="483"/>
    </location>
</feature>
<organism evidence="8 9">
    <name type="scientific">Marinobacter excellens LAMA 842</name>
    <dbReference type="NCBI Taxonomy" id="1306954"/>
    <lineage>
        <taxon>Bacteria</taxon>
        <taxon>Pseudomonadati</taxon>
        <taxon>Pseudomonadota</taxon>
        <taxon>Gammaproteobacteria</taxon>
        <taxon>Pseudomonadales</taxon>
        <taxon>Marinobacteraceae</taxon>
        <taxon>Marinobacter</taxon>
    </lineage>
</organism>
<reference evidence="9" key="1">
    <citation type="submission" date="2015-12" db="EMBL/GenBank/DDBJ databases">
        <authorList>
            <person name="Lima A."/>
            <person name="Farahani Zayas N."/>
            <person name="Castro Da Silva M.A."/>
            <person name="Cabral A."/>
            <person name="Pessatti M.L."/>
        </authorList>
    </citation>
    <scope>NUCLEOTIDE SEQUENCE [LARGE SCALE GENOMIC DNA]</scope>
    <source>
        <strain evidence="9">LAMA 842</strain>
    </source>
</reference>
<evidence type="ECO:0000256" key="6">
    <source>
        <dbReference type="ARBA" id="ARBA00047942"/>
    </source>
</evidence>
<evidence type="ECO:0000256" key="3">
    <source>
        <dbReference type="ARBA" id="ARBA00022603"/>
    </source>
</evidence>
<keyword evidence="5" id="KW-0949">S-adenosyl-L-methionine</keyword>
<dbReference type="GO" id="GO:0009007">
    <property type="term" value="F:site-specific DNA-methyltransferase (adenine-specific) activity"/>
    <property type="evidence" value="ECO:0007669"/>
    <property type="project" value="UniProtKB-EC"/>
</dbReference>
<dbReference type="InterPro" id="IPR029063">
    <property type="entry name" value="SAM-dependent_MTases_sf"/>
</dbReference>
<dbReference type="Proteomes" id="UP000070282">
    <property type="component" value="Unassembled WGS sequence"/>
</dbReference>
<evidence type="ECO:0000313" key="9">
    <source>
        <dbReference type="Proteomes" id="UP000070282"/>
    </source>
</evidence>
<dbReference type="InterPro" id="IPR002941">
    <property type="entry name" value="DNA_methylase_N4/N6"/>
</dbReference>
<dbReference type="Gene3D" id="3.40.50.150">
    <property type="entry name" value="Vaccinia Virus protein VP39"/>
    <property type="match status" value="1"/>
</dbReference>
<keyword evidence="9" id="KW-1185">Reference proteome</keyword>
<accession>A0A137SAZ1</accession>